<keyword evidence="6" id="KW-0902">Two-component regulatory system</keyword>
<dbReference type="InterPro" id="IPR003594">
    <property type="entry name" value="HATPase_dom"/>
</dbReference>
<evidence type="ECO:0000256" key="6">
    <source>
        <dbReference type="ARBA" id="ARBA00023012"/>
    </source>
</evidence>
<dbReference type="SMART" id="SM01231">
    <property type="entry name" value="H-kinase_dim"/>
    <property type="match status" value="1"/>
</dbReference>
<protein>
    <recommendedName>
        <fullName evidence="2">histidine kinase</fullName>
        <ecNumber evidence="2">2.7.13.3</ecNumber>
    </recommendedName>
</protein>
<dbReference type="InterPro" id="IPR008207">
    <property type="entry name" value="Sig_transdc_His_kin_Hpt_dom"/>
</dbReference>
<dbReference type="InterPro" id="IPR001789">
    <property type="entry name" value="Sig_transdc_resp-reg_receiver"/>
</dbReference>
<evidence type="ECO:0000259" key="13">
    <source>
        <dbReference type="PROSITE" id="PS50851"/>
    </source>
</evidence>
<name>A0A6M0RW54_9CYAN</name>
<dbReference type="Pfam" id="PF01584">
    <property type="entry name" value="CheW"/>
    <property type="match status" value="1"/>
</dbReference>
<dbReference type="PROSITE" id="PS50894">
    <property type="entry name" value="HPT"/>
    <property type="match status" value="1"/>
</dbReference>
<dbReference type="Gene3D" id="2.30.30.40">
    <property type="entry name" value="SH3 Domains"/>
    <property type="match status" value="1"/>
</dbReference>
<evidence type="ECO:0000256" key="8">
    <source>
        <dbReference type="PROSITE-ProRule" id="PRU00169"/>
    </source>
</evidence>
<evidence type="ECO:0000259" key="14">
    <source>
        <dbReference type="PROSITE" id="PS50894"/>
    </source>
</evidence>
<dbReference type="PANTHER" id="PTHR43395:SF1">
    <property type="entry name" value="CHEMOTAXIS PROTEIN CHEA"/>
    <property type="match status" value="1"/>
</dbReference>
<dbReference type="Pfam" id="PF01627">
    <property type="entry name" value="Hpt"/>
    <property type="match status" value="1"/>
</dbReference>
<dbReference type="InterPro" id="IPR011006">
    <property type="entry name" value="CheY-like_superfamily"/>
</dbReference>
<dbReference type="PRINTS" id="PR00344">
    <property type="entry name" value="BCTRLSENSOR"/>
</dbReference>
<dbReference type="SUPFAM" id="SSF55874">
    <property type="entry name" value="ATPase domain of HSP90 chaperone/DNA topoisomerase II/histidine kinase"/>
    <property type="match status" value="1"/>
</dbReference>
<dbReference type="SMART" id="SM00387">
    <property type="entry name" value="HATPase_c"/>
    <property type="match status" value="1"/>
</dbReference>
<feature type="region of interest" description="Disordered" evidence="10">
    <location>
        <begin position="242"/>
        <end position="287"/>
    </location>
</feature>
<dbReference type="InterPro" id="IPR004358">
    <property type="entry name" value="Sig_transdc_His_kin-like_C"/>
</dbReference>
<dbReference type="PROSITE" id="PS50109">
    <property type="entry name" value="HIS_KIN"/>
    <property type="match status" value="1"/>
</dbReference>
<dbReference type="InterPro" id="IPR002545">
    <property type="entry name" value="CheW-lke_dom"/>
</dbReference>
<dbReference type="SMART" id="SM00260">
    <property type="entry name" value="CheW"/>
    <property type="match status" value="1"/>
</dbReference>
<comment type="catalytic activity">
    <reaction evidence="1">
        <text>ATP + protein L-histidine = ADP + protein N-phospho-L-histidine.</text>
        <dbReference type="EC" id="2.7.13.3"/>
    </reaction>
</comment>
<dbReference type="RefSeq" id="WP_163702781.1">
    <property type="nucleotide sequence ID" value="NZ_QXHD01000004.1"/>
</dbReference>
<evidence type="ECO:0000259" key="12">
    <source>
        <dbReference type="PROSITE" id="PS50110"/>
    </source>
</evidence>
<dbReference type="Proteomes" id="UP000481033">
    <property type="component" value="Unassembled WGS sequence"/>
</dbReference>
<feature type="modified residue" description="4-aspartylphosphate" evidence="8">
    <location>
        <position position="953"/>
    </location>
</feature>
<dbReference type="Gene3D" id="1.20.120.160">
    <property type="entry name" value="HPT domain"/>
    <property type="match status" value="1"/>
</dbReference>
<dbReference type="Gene3D" id="3.40.50.2300">
    <property type="match status" value="1"/>
</dbReference>
<evidence type="ECO:0000256" key="10">
    <source>
        <dbReference type="SAM" id="MobiDB-lite"/>
    </source>
</evidence>
<keyword evidence="16" id="KW-1185">Reference proteome</keyword>
<evidence type="ECO:0000256" key="3">
    <source>
        <dbReference type="ARBA" id="ARBA00022553"/>
    </source>
</evidence>
<evidence type="ECO:0000313" key="16">
    <source>
        <dbReference type="Proteomes" id="UP000481033"/>
    </source>
</evidence>
<feature type="domain" description="CheW-like" evidence="13">
    <location>
        <begin position="729"/>
        <end position="876"/>
    </location>
</feature>
<feature type="compositionally biased region" description="Basic residues" evidence="10">
    <location>
        <begin position="263"/>
        <end position="277"/>
    </location>
</feature>
<keyword evidence="4" id="KW-0808">Transferase</keyword>
<dbReference type="GO" id="GO:0006935">
    <property type="term" value="P:chemotaxis"/>
    <property type="evidence" value="ECO:0007669"/>
    <property type="project" value="InterPro"/>
</dbReference>
<dbReference type="CDD" id="cd00088">
    <property type="entry name" value="HPT"/>
    <property type="match status" value="1"/>
</dbReference>
<dbReference type="InterPro" id="IPR004105">
    <property type="entry name" value="CheA-like_dim"/>
</dbReference>
<dbReference type="AlphaFoldDB" id="A0A6M0RW54"/>
<dbReference type="FunFam" id="3.30.565.10:FF:000016">
    <property type="entry name" value="Chemotaxis protein CheA, putative"/>
    <property type="match status" value="1"/>
</dbReference>
<dbReference type="SUPFAM" id="SSF50341">
    <property type="entry name" value="CheW-like"/>
    <property type="match status" value="1"/>
</dbReference>
<dbReference type="SMART" id="SM00448">
    <property type="entry name" value="REC"/>
    <property type="match status" value="1"/>
</dbReference>
<evidence type="ECO:0000256" key="7">
    <source>
        <dbReference type="PROSITE-ProRule" id="PRU00110"/>
    </source>
</evidence>
<dbReference type="EMBL" id="QXHD01000004">
    <property type="protein sequence ID" value="NEZ60090.1"/>
    <property type="molecule type" value="Genomic_DNA"/>
</dbReference>
<dbReference type="GO" id="GO:0005737">
    <property type="term" value="C:cytoplasm"/>
    <property type="evidence" value="ECO:0007669"/>
    <property type="project" value="InterPro"/>
</dbReference>
<reference evidence="15 16" key="1">
    <citation type="journal article" date="2020" name="Microb. Ecol.">
        <title>Ecogenomics of the Marine Benthic Filamentous Cyanobacterium Adonisia.</title>
        <authorList>
            <person name="Walter J.M."/>
            <person name="Coutinho F.H."/>
            <person name="Leomil L."/>
            <person name="Hargreaves P.I."/>
            <person name="Campeao M.E."/>
            <person name="Vieira V.V."/>
            <person name="Silva B.S."/>
            <person name="Fistarol G.O."/>
            <person name="Salomon P.S."/>
            <person name="Sawabe T."/>
            <person name="Mino S."/>
            <person name="Hosokawa M."/>
            <person name="Miyashita H."/>
            <person name="Maruyama F."/>
            <person name="van Verk M.C."/>
            <person name="Dutilh B.E."/>
            <person name="Thompson C.C."/>
            <person name="Thompson F.L."/>
        </authorList>
    </citation>
    <scope>NUCLEOTIDE SEQUENCE [LARGE SCALE GENOMIC DNA]</scope>
    <source>
        <strain evidence="15 16">CCMR0081</strain>
    </source>
</reference>
<dbReference type="PANTHER" id="PTHR43395">
    <property type="entry name" value="SENSOR HISTIDINE KINASE CHEA"/>
    <property type="match status" value="1"/>
</dbReference>
<comment type="caution">
    <text evidence="15">The sequence shown here is derived from an EMBL/GenBank/DDBJ whole genome shotgun (WGS) entry which is preliminary data.</text>
</comment>
<dbReference type="PROSITE" id="PS50851">
    <property type="entry name" value="CHEW"/>
    <property type="match status" value="1"/>
</dbReference>
<evidence type="ECO:0000256" key="2">
    <source>
        <dbReference type="ARBA" id="ARBA00012438"/>
    </source>
</evidence>
<dbReference type="InterPro" id="IPR036890">
    <property type="entry name" value="HATPase_C_sf"/>
</dbReference>
<proteinExistence type="predicted"/>
<keyword evidence="5 15" id="KW-0418">Kinase</keyword>
<feature type="modified residue" description="Phosphohistidine" evidence="7">
    <location>
        <position position="50"/>
    </location>
</feature>
<keyword evidence="3 8" id="KW-0597">Phosphoprotein</keyword>
<keyword evidence="9" id="KW-0175">Coiled coil</keyword>
<dbReference type="SUPFAM" id="SSF47226">
    <property type="entry name" value="Histidine-containing phosphotransfer domain, HPT domain"/>
    <property type="match status" value="1"/>
</dbReference>
<organism evidence="15 16">
    <name type="scientific">Adonisia turfae CCMR0081</name>
    <dbReference type="NCBI Taxonomy" id="2292702"/>
    <lineage>
        <taxon>Bacteria</taxon>
        <taxon>Bacillati</taxon>
        <taxon>Cyanobacteriota</taxon>
        <taxon>Adonisia</taxon>
        <taxon>Adonisia turfae</taxon>
    </lineage>
</organism>
<sequence>MTSASALNQQVPAYFLQEASELLQQIDYELQTLRQGFGVQKMHSLMRAAHTLKGAAASVGLDAIKTTTHSLEDAFKALCAPDANLTPVVEGLIFEAYDCLQLLLSVQLTNSEIDESEVLDRMASVVTQLQENLGDQFGQDGYLPTSTDLGFDMTQSIFEMGVNQRLDELENALKKPDSESLKALLQSQADVFFGLAESLNLPGFGEIARATVTAVKNQPNQVVQIAKIALKDYRSAQTLVLQGDRNQGGTPSRTLQQFSKQNSSKRRSKKSNQHRQSKSFSTHQKPSKSWVNGLWTWLSQPIGQTKSLANNSSQLVKPESIESLALLENASRDQTVIVQTPDTIWDTPPLPDTVATDAKQLPSPAAQIQNDVSGSEPSLLSQQQAEQSEPIVPANELPQNTATLRVSINHLEQLNHTIGELLTQQSRQALCNEHMTAAMKTLLTCVSFQQQQLRKLQRQSAYASTALQTLQLKPAEQQFDALELDHYSEQQLLVQATLDTMVQQMESAEAMELFIQQNNQSLEKQQRLVNDLRETILEARMQPLGNVLHRFHQVLARLTTQHSKLVTLKIEGEDVLVDKAIVDKLYDPLLHLVRNAFDHGIESPEMRQQQGKPETGEIKLSVKQIGRNLVIKIQDDGQGLNLDAIRHKAIDNQLITDIEAQHLTATQISDLIFEPDLSTASHINDLSGRGVGLDVVRTQIQTLRGTVTVTHQHGQGTCFTIKIPANLTIAKLLLCRARERLYALMTDTIEQILIPRAEQLKTRNNRKVLSLQIEEKDQLILVVPLSEALTYNGLLPIPQQPDINKTSGILPVILIRYKNRLVGLEIDHLIGEQELVIRSLGTLATMPSYIYGCSILPDGHLSLVIDGSTLILKVLQNFSQHAIKTGNSKGEQIAPRKSHVTKQTILIIDDSITVRNTLTKALQNAGYWVLQAKEGNEALQKLQHTDVAAILCDLEMPGMNGFEFLKARQHTPKIASVPTIMLTSRTGMKHRQLAQELGATGYLTKPYITPQLLTTLTNVLEQQLEKNYG</sequence>
<dbReference type="GO" id="GO:0000155">
    <property type="term" value="F:phosphorelay sensor kinase activity"/>
    <property type="evidence" value="ECO:0007669"/>
    <property type="project" value="InterPro"/>
</dbReference>
<dbReference type="InterPro" id="IPR036641">
    <property type="entry name" value="HPT_dom_sf"/>
</dbReference>
<dbReference type="EC" id="2.7.13.3" evidence="2"/>
<gene>
    <name evidence="15" type="ORF">DXZ20_31490</name>
</gene>
<feature type="domain" description="Histidine kinase" evidence="11">
    <location>
        <begin position="483"/>
        <end position="727"/>
    </location>
</feature>
<dbReference type="Gene3D" id="3.30.565.10">
    <property type="entry name" value="Histidine kinase-like ATPase, C-terminal domain"/>
    <property type="match status" value="1"/>
</dbReference>
<dbReference type="InterPro" id="IPR051315">
    <property type="entry name" value="Bact_Chemotaxis_CheA"/>
</dbReference>
<dbReference type="SMART" id="SM00073">
    <property type="entry name" value="HPT"/>
    <property type="match status" value="1"/>
</dbReference>
<evidence type="ECO:0000259" key="11">
    <source>
        <dbReference type="PROSITE" id="PS50109"/>
    </source>
</evidence>
<dbReference type="Pfam" id="PF00072">
    <property type="entry name" value="Response_reg"/>
    <property type="match status" value="1"/>
</dbReference>
<feature type="coiled-coil region" evidence="9">
    <location>
        <begin position="505"/>
        <end position="542"/>
    </location>
</feature>
<accession>A0A6M0RW54</accession>
<evidence type="ECO:0000256" key="4">
    <source>
        <dbReference type="ARBA" id="ARBA00022679"/>
    </source>
</evidence>
<feature type="domain" description="HPt" evidence="14">
    <location>
        <begin position="4"/>
        <end position="107"/>
    </location>
</feature>
<feature type="domain" description="Response regulatory" evidence="12">
    <location>
        <begin position="904"/>
        <end position="1020"/>
    </location>
</feature>
<dbReference type="InterPro" id="IPR005467">
    <property type="entry name" value="His_kinase_dom"/>
</dbReference>
<evidence type="ECO:0000256" key="1">
    <source>
        <dbReference type="ARBA" id="ARBA00000085"/>
    </source>
</evidence>
<dbReference type="InterPro" id="IPR036061">
    <property type="entry name" value="CheW-like_dom_sf"/>
</dbReference>
<feature type="compositionally biased region" description="Polar residues" evidence="10">
    <location>
        <begin position="242"/>
        <end position="255"/>
    </location>
</feature>
<dbReference type="Pfam" id="PF02518">
    <property type="entry name" value="HATPase_c"/>
    <property type="match status" value="1"/>
</dbReference>
<evidence type="ECO:0000313" key="15">
    <source>
        <dbReference type="EMBL" id="NEZ60090.1"/>
    </source>
</evidence>
<evidence type="ECO:0000256" key="9">
    <source>
        <dbReference type="SAM" id="Coils"/>
    </source>
</evidence>
<dbReference type="SUPFAM" id="SSF52172">
    <property type="entry name" value="CheY-like"/>
    <property type="match status" value="1"/>
</dbReference>
<dbReference type="PROSITE" id="PS50110">
    <property type="entry name" value="RESPONSE_REGULATORY"/>
    <property type="match status" value="1"/>
</dbReference>
<evidence type="ECO:0000256" key="5">
    <source>
        <dbReference type="ARBA" id="ARBA00022777"/>
    </source>
</evidence>